<proteinExistence type="predicted"/>
<dbReference type="RefSeq" id="XP_007401201.1">
    <property type="nucleotide sequence ID" value="XM_007401139.1"/>
</dbReference>
<dbReference type="KEGG" id="pco:PHACADRAFT_264480"/>
<feature type="region of interest" description="Disordered" evidence="1">
    <location>
        <begin position="227"/>
        <end position="265"/>
    </location>
</feature>
<sequence>MFITTATRWLRRCDMRLASGEVVVGILEKMVKVADVLSEESAAPLDTMSQGSDDVEVRVDHQEWIRKLNWERTTLTEQYGALYRRLLHALEKAYKCNKLCGDQKRIRELLHDVLEVSHNECGPICEVDGCPWIGHDEPFNLPFHDECDLLSKSTAAGAHGGERLSESEPLSSSGPQSSSSSQPVVSSDSPEGLAHAEPHRTVSHEGLPTPAINTSEHWSSRCSFLATEHNTRRHAMGRVREARSMDELTRPGVTRLEPGRQSSWG</sequence>
<reference evidence="2 3" key="1">
    <citation type="journal article" date="2012" name="BMC Genomics">
        <title>Comparative genomics of the white-rot fungi, Phanerochaete carnosa and P. chrysosporium, to elucidate the genetic basis of the distinct wood types they colonize.</title>
        <authorList>
            <person name="Suzuki H."/>
            <person name="MacDonald J."/>
            <person name="Syed K."/>
            <person name="Salamov A."/>
            <person name="Hori C."/>
            <person name="Aerts A."/>
            <person name="Henrissat B."/>
            <person name="Wiebenga A."/>
            <person name="vanKuyk P.A."/>
            <person name="Barry K."/>
            <person name="Lindquist E."/>
            <person name="LaButti K."/>
            <person name="Lapidus A."/>
            <person name="Lucas S."/>
            <person name="Coutinho P."/>
            <person name="Gong Y."/>
            <person name="Samejima M."/>
            <person name="Mahadevan R."/>
            <person name="Abou-Zaid M."/>
            <person name="de Vries R.P."/>
            <person name="Igarashi K."/>
            <person name="Yadav J.S."/>
            <person name="Grigoriev I.V."/>
            <person name="Master E.R."/>
        </authorList>
    </citation>
    <scope>NUCLEOTIDE SEQUENCE [LARGE SCALE GENOMIC DNA]</scope>
    <source>
        <strain evidence="2 3">HHB-10118-sp</strain>
    </source>
</reference>
<dbReference type="HOGENOM" id="CLU_091784_0_0_1"/>
<dbReference type="AlphaFoldDB" id="K5VT89"/>
<name>K5VT89_PHACS</name>
<dbReference type="EMBL" id="JH930479">
    <property type="protein sequence ID" value="EKM50005.1"/>
    <property type="molecule type" value="Genomic_DNA"/>
</dbReference>
<dbReference type="Proteomes" id="UP000008370">
    <property type="component" value="Unassembled WGS sequence"/>
</dbReference>
<protein>
    <submittedName>
        <fullName evidence="2">Uncharacterized protein</fullName>
    </submittedName>
</protein>
<dbReference type="GeneID" id="18918828"/>
<organism evidence="2 3">
    <name type="scientific">Phanerochaete carnosa (strain HHB-10118-sp)</name>
    <name type="common">White-rot fungus</name>
    <name type="synonym">Peniophora carnosa</name>
    <dbReference type="NCBI Taxonomy" id="650164"/>
    <lineage>
        <taxon>Eukaryota</taxon>
        <taxon>Fungi</taxon>
        <taxon>Dikarya</taxon>
        <taxon>Basidiomycota</taxon>
        <taxon>Agaricomycotina</taxon>
        <taxon>Agaricomycetes</taxon>
        <taxon>Polyporales</taxon>
        <taxon>Phanerochaetaceae</taxon>
        <taxon>Phanerochaete</taxon>
    </lineage>
</organism>
<evidence type="ECO:0000256" key="1">
    <source>
        <dbReference type="SAM" id="MobiDB-lite"/>
    </source>
</evidence>
<feature type="compositionally biased region" description="Basic and acidic residues" evidence="1">
    <location>
        <begin position="238"/>
        <end position="249"/>
    </location>
</feature>
<gene>
    <name evidence="2" type="ORF">PHACADRAFT_264480</name>
</gene>
<evidence type="ECO:0000313" key="3">
    <source>
        <dbReference type="Proteomes" id="UP000008370"/>
    </source>
</evidence>
<feature type="compositionally biased region" description="Basic and acidic residues" evidence="1">
    <location>
        <begin position="194"/>
        <end position="203"/>
    </location>
</feature>
<feature type="region of interest" description="Disordered" evidence="1">
    <location>
        <begin position="158"/>
        <end position="214"/>
    </location>
</feature>
<accession>K5VT89</accession>
<keyword evidence="3" id="KW-1185">Reference proteome</keyword>
<evidence type="ECO:0000313" key="2">
    <source>
        <dbReference type="EMBL" id="EKM50005.1"/>
    </source>
</evidence>
<feature type="compositionally biased region" description="Low complexity" evidence="1">
    <location>
        <begin position="167"/>
        <end position="190"/>
    </location>
</feature>
<dbReference type="InParanoid" id="K5VT89"/>